<sequence length="401" mass="44707">MITFRFEELVWKSLSLESGESTTELKTGALCCIVASRPLVTTKSSPHSGRRDVPSLSQDDDLQWRMNLSYSPAGYTRDGFEQDLSDESPGFALPSSTSRSRKSLESCFQQSPRWDLFASGGNEAKTCTANSIPRSSSSKHQSLNEDKGIDRASTSFSPSIRSLLSLLESTAPLETPRKQPFSFTHSSYPQVFSNPVSHSENPKPDISQNLSTNPDSSFRMSTTTRNHQDSPVEEASPTSSSNDMLLDVERSNETEVGNARLEPGSTTHQRCGVCKKLLSQRSPWCSYKILRCVDMPTAGVFPCHHVYHVECLDEVTPTAQSRNPLCPVCSNTIGEMEQPLVMPETLQLALRSLRRSRTAVESEPRSNDNQTRHIRRRRNQTWEKLSCCFNLSFPSSSQNPT</sequence>
<dbReference type="OMA" id="DCENPEL"/>
<dbReference type="eggNOG" id="ENOG502QZA6">
    <property type="taxonomic scope" value="Eukaryota"/>
</dbReference>
<dbReference type="AlphaFoldDB" id="A0A087G862"/>
<keyword evidence="5" id="KW-1185">Reference proteome</keyword>
<gene>
    <name evidence="4" type="ordered locus">AALP_Aa8g198500</name>
</gene>
<reference evidence="5" key="1">
    <citation type="journal article" date="2015" name="Nat. Plants">
        <title>Genome expansion of Arabis alpina linked with retrotransposition and reduced symmetric DNA methylation.</title>
        <authorList>
            <person name="Willing E.M."/>
            <person name="Rawat V."/>
            <person name="Mandakova T."/>
            <person name="Maumus F."/>
            <person name="James G.V."/>
            <person name="Nordstroem K.J."/>
            <person name="Becker C."/>
            <person name="Warthmann N."/>
            <person name="Chica C."/>
            <person name="Szarzynska B."/>
            <person name="Zytnicki M."/>
            <person name="Albani M.C."/>
            <person name="Kiefer C."/>
            <person name="Bergonzi S."/>
            <person name="Castaings L."/>
            <person name="Mateos J.L."/>
            <person name="Berns M.C."/>
            <person name="Bujdoso N."/>
            <person name="Piofczyk T."/>
            <person name="de Lorenzo L."/>
            <person name="Barrero-Sicilia C."/>
            <person name="Mateos I."/>
            <person name="Piednoel M."/>
            <person name="Hagmann J."/>
            <person name="Chen-Min-Tao R."/>
            <person name="Iglesias-Fernandez R."/>
            <person name="Schuster S.C."/>
            <person name="Alonso-Blanco C."/>
            <person name="Roudier F."/>
            <person name="Carbonero P."/>
            <person name="Paz-Ares J."/>
            <person name="Davis S.J."/>
            <person name="Pecinka A."/>
            <person name="Quesneville H."/>
            <person name="Colot V."/>
            <person name="Lysak M.A."/>
            <person name="Weigel D."/>
            <person name="Coupland G."/>
            <person name="Schneeberger K."/>
        </authorList>
    </citation>
    <scope>NUCLEOTIDE SEQUENCE [LARGE SCALE GENOMIC DNA]</scope>
    <source>
        <strain evidence="5">cv. Pajares</strain>
    </source>
</reference>
<dbReference type="Gene3D" id="3.30.40.10">
    <property type="entry name" value="Zinc/RING finger domain, C3HC4 (zinc finger)"/>
    <property type="match status" value="1"/>
</dbReference>
<dbReference type="PROSITE" id="PS50089">
    <property type="entry name" value="ZF_RING_2"/>
    <property type="match status" value="1"/>
</dbReference>
<dbReference type="Gramene" id="KFK26064">
    <property type="protein sequence ID" value="KFK26064"/>
    <property type="gene ID" value="AALP_AA8G198500"/>
</dbReference>
<accession>A0A087G862</accession>
<evidence type="ECO:0000256" key="2">
    <source>
        <dbReference type="SAM" id="MobiDB-lite"/>
    </source>
</evidence>
<feature type="region of interest" description="Disordered" evidence="2">
    <location>
        <begin position="127"/>
        <end position="154"/>
    </location>
</feature>
<evidence type="ECO:0000259" key="3">
    <source>
        <dbReference type="PROSITE" id="PS50089"/>
    </source>
</evidence>
<keyword evidence="1" id="KW-0863">Zinc-finger</keyword>
<feature type="compositionally biased region" description="Polar residues" evidence="2">
    <location>
        <begin position="206"/>
        <end position="225"/>
    </location>
</feature>
<dbReference type="InterPro" id="IPR001841">
    <property type="entry name" value="Znf_RING"/>
</dbReference>
<evidence type="ECO:0000313" key="4">
    <source>
        <dbReference type="EMBL" id="KFK26064.1"/>
    </source>
</evidence>
<organism evidence="4 5">
    <name type="scientific">Arabis alpina</name>
    <name type="common">Alpine rock-cress</name>
    <dbReference type="NCBI Taxonomy" id="50452"/>
    <lineage>
        <taxon>Eukaryota</taxon>
        <taxon>Viridiplantae</taxon>
        <taxon>Streptophyta</taxon>
        <taxon>Embryophyta</taxon>
        <taxon>Tracheophyta</taxon>
        <taxon>Spermatophyta</taxon>
        <taxon>Magnoliopsida</taxon>
        <taxon>eudicotyledons</taxon>
        <taxon>Gunneridae</taxon>
        <taxon>Pentapetalae</taxon>
        <taxon>rosids</taxon>
        <taxon>malvids</taxon>
        <taxon>Brassicales</taxon>
        <taxon>Brassicaceae</taxon>
        <taxon>Arabideae</taxon>
        <taxon>Arabis</taxon>
    </lineage>
</organism>
<dbReference type="InterPro" id="IPR013083">
    <property type="entry name" value="Znf_RING/FYVE/PHD"/>
</dbReference>
<evidence type="ECO:0000313" key="5">
    <source>
        <dbReference type="Proteomes" id="UP000029120"/>
    </source>
</evidence>
<dbReference type="Proteomes" id="UP000029120">
    <property type="component" value="Chromosome 8"/>
</dbReference>
<keyword evidence="1" id="KW-0862">Zinc</keyword>
<keyword evidence="1" id="KW-0479">Metal-binding</keyword>
<feature type="compositionally biased region" description="Polar residues" evidence="2">
    <location>
        <begin position="127"/>
        <end position="141"/>
    </location>
</feature>
<name>A0A087G862_ARAAL</name>
<dbReference type="GO" id="GO:0008270">
    <property type="term" value="F:zinc ion binding"/>
    <property type="evidence" value="ECO:0007669"/>
    <property type="project" value="UniProtKB-KW"/>
</dbReference>
<dbReference type="EMBL" id="CM002876">
    <property type="protein sequence ID" value="KFK26064.1"/>
    <property type="molecule type" value="Genomic_DNA"/>
</dbReference>
<feature type="region of interest" description="Disordered" evidence="2">
    <location>
        <begin position="192"/>
        <end position="245"/>
    </location>
</feature>
<evidence type="ECO:0000256" key="1">
    <source>
        <dbReference type="PROSITE-ProRule" id="PRU00175"/>
    </source>
</evidence>
<protein>
    <recommendedName>
        <fullName evidence="3">RING-type domain-containing protein</fullName>
    </recommendedName>
</protein>
<proteinExistence type="predicted"/>
<dbReference type="OrthoDB" id="755409at2759"/>
<feature type="region of interest" description="Disordered" evidence="2">
    <location>
        <begin position="78"/>
        <end position="104"/>
    </location>
</feature>
<dbReference type="CDD" id="cd16448">
    <property type="entry name" value="RING-H2"/>
    <property type="match status" value="1"/>
</dbReference>
<dbReference type="SUPFAM" id="SSF57850">
    <property type="entry name" value="RING/U-box"/>
    <property type="match status" value="1"/>
</dbReference>
<feature type="domain" description="RING-type" evidence="3">
    <location>
        <begin position="271"/>
        <end position="330"/>
    </location>
</feature>
<feature type="region of interest" description="Disordered" evidence="2">
    <location>
        <begin position="356"/>
        <end position="375"/>
    </location>
</feature>
<dbReference type="PANTHER" id="PTHR31150:SF2">
    <property type="entry name" value="RING_U-BOX SUPERFAMILY PROTEIN"/>
    <property type="match status" value="1"/>
</dbReference>
<dbReference type="PANTHER" id="PTHR31150">
    <property type="entry name" value="EXPRESSED PROTEIN"/>
    <property type="match status" value="1"/>
</dbReference>